<name>A0A9P4TSM6_9PEZI</name>
<proteinExistence type="predicted"/>
<reference evidence="2" key="1">
    <citation type="journal article" date="2020" name="Stud. Mycol.">
        <title>101 Dothideomycetes genomes: a test case for predicting lifestyles and emergence of pathogens.</title>
        <authorList>
            <person name="Haridas S."/>
            <person name="Albert R."/>
            <person name="Binder M."/>
            <person name="Bloem J."/>
            <person name="Labutti K."/>
            <person name="Salamov A."/>
            <person name="Andreopoulos B."/>
            <person name="Baker S."/>
            <person name="Barry K."/>
            <person name="Bills G."/>
            <person name="Bluhm B."/>
            <person name="Cannon C."/>
            <person name="Castanera R."/>
            <person name="Culley D."/>
            <person name="Daum C."/>
            <person name="Ezra D."/>
            <person name="Gonzalez J."/>
            <person name="Henrissat B."/>
            <person name="Kuo A."/>
            <person name="Liang C."/>
            <person name="Lipzen A."/>
            <person name="Lutzoni F."/>
            <person name="Magnuson J."/>
            <person name="Mondo S."/>
            <person name="Nolan M."/>
            <person name="Ohm R."/>
            <person name="Pangilinan J."/>
            <person name="Park H.-J."/>
            <person name="Ramirez L."/>
            <person name="Alfaro M."/>
            <person name="Sun H."/>
            <person name="Tritt A."/>
            <person name="Yoshinaga Y."/>
            <person name="Zwiers L.-H."/>
            <person name="Turgeon B."/>
            <person name="Goodwin S."/>
            <person name="Spatafora J."/>
            <person name="Crous P."/>
            <person name="Grigoriev I."/>
        </authorList>
    </citation>
    <scope>NUCLEOTIDE SEQUENCE</scope>
    <source>
        <strain evidence="2">CBS 130266</strain>
    </source>
</reference>
<accession>A0A9P4TSM6</accession>
<keyword evidence="3" id="KW-1185">Reference proteome</keyword>
<dbReference type="OrthoDB" id="4757095at2759"/>
<dbReference type="AlphaFoldDB" id="A0A9P4TSM6"/>
<dbReference type="Pfam" id="PF24864">
    <property type="entry name" value="DUF7730"/>
    <property type="match status" value="1"/>
</dbReference>
<comment type="caution">
    <text evidence="2">The sequence shown here is derived from an EMBL/GenBank/DDBJ whole genome shotgun (WGS) entry which is preliminary data.</text>
</comment>
<feature type="domain" description="DUF7730" evidence="1">
    <location>
        <begin position="15"/>
        <end position="137"/>
    </location>
</feature>
<gene>
    <name evidence="2" type="ORF">EJ08DRAFT_703533</name>
</gene>
<sequence length="206" mass="23820">MRTSLWDRIHAKTGRPAKSHLFAILLTCRSIYDEAVATMYSTIVFDFIGVPSMKLFMNSVPAAHLQKIHSLHYFGTTHLRPFKIQSWPYPCLGSFDEGQAQEWKTLWASVGSTIPKLHDVHITIFWNGPALQCFEDWYSEPLEKIKVTSSFTADAQWHLPLWMKHPNNLFCQDNKRRGHWRDDSEWPFVLTRRSPLSNGFQAIAGS</sequence>
<dbReference type="Proteomes" id="UP000800235">
    <property type="component" value="Unassembled WGS sequence"/>
</dbReference>
<dbReference type="EMBL" id="MU007148">
    <property type="protein sequence ID" value="KAF2416957.1"/>
    <property type="molecule type" value="Genomic_DNA"/>
</dbReference>
<evidence type="ECO:0000313" key="2">
    <source>
        <dbReference type="EMBL" id="KAF2416957.1"/>
    </source>
</evidence>
<dbReference type="PANTHER" id="PTHR38790">
    <property type="entry name" value="2EXR DOMAIN-CONTAINING PROTEIN-RELATED"/>
    <property type="match status" value="1"/>
</dbReference>
<dbReference type="InterPro" id="IPR056632">
    <property type="entry name" value="DUF7730"/>
</dbReference>
<organism evidence="2 3">
    <name type="scientific">Tothia fuscella</name>
    <dbReference type="NCBI Taxonomy" id="1048955"/>
    <lineage>
        <taxon>Eukaryota</taxon>
        <taxon>Fungi</taxon>
        <taxon>Dikarya</taxon>
        <taxon>Ascomycota</taxon>
        <taxon>Pezizomycotina</taxon>
        <taxon>Dothideomycetes</taxon>
        <taxon>Pleosporomycetidae</taxon>
        <taxon>Venturiales</taxon>
        <taxon>Cylindrosympodiaceae</taxon>
        <taxon>Tothia</taxon>
    </lineage>
</organism>
<evidence type="ECO:0000313" key="3">
    <source>
        <dbReference type="Proteomes" id="UP000800235"/>
    </source>
</evidence>
<evidence type="ECO:0000259" key="1">
    <source>
        <dbReference type="Pfam" id="PF24864"/>
    </source>
</evidence>
<protein>
    <recommendedName>
        <fullName evidence="1">DUF7730 domain-containing protein</fullName>
    </recommendedName>
</protein>